<dbReference type="STRING" id="1122949.GCA_000378725_00907"/>
<feature type="domain" description="Gcp-like" evidence="1">
    <location>
        <begin position="34"/>
        <end position="135"/>
    </location>
</feature>
<proteinExistence type="predicted"/>
<evidence type="ECO:0000259" key="1">
    <source>
        <dbReference type="Pfam" id="PF00814"/>
    </source>
</evidence>
<dbReference type="Gene3D" id="3.30.420.40">
    <property type="match status" value="2"/>
</dbReference>
<name>A0A379C4N5_9FIRM</name>
<dbReference type="PANTHER" id="PTHR11735:SF11">
    <property type="entry name" value="TRNA THREONYLCARBAMOYLADENOSINE BIOSYNTHESIS PROTEIN TSAB"/>
    <property type="match status" value="1"/>
</dbReference>
<dbReference type="EMBL" id="UGSZ01000001">
    <property type="protein sequence ID" value="SUB56566.1"/>
    <property type="molecule type" value="Genomic_DNA"/>
</dbReference>
<dbReference type="OrthoDB" id="9784166at2"/>
<dbReference type="CDD" id="cd24032">
    <property type="entry name" value="ASKHA_NBD_TsaB"/>
    <property type="match status" value="1"/>
</dbReference>
<dbReference type="AlphaFoldDB" id="A0A379C4N5"/>
<accession>A0A379C4N5</accession>
<dbReference type="PANTHER" id="PTHR11735">
    <property type="entry name" value="TRNA N6-ADENOSINE THREONYLCARBAMOYLTRANSFERASE"/>
    <property type="match status" value="1"/>
</dbReference>
<dbReference type="RefSeq" id="WP_019034720.1">
    <property type="nucleotide sequence ID" value="NZ_UGSZ01000001.1"/>
</dbReference>
<dbReference type="NCBIfam" id="TIGR03725">
    <property type="entry name" value="T6A_YeaZ"/>
    <property type="match status" value="1"/>
</dbReference>
<dbReference type="SUPFAM" id="SSF53067">
    <property type="entry name" value="Actin-like ATPase domain"/>
    <property type="match status" value="1"/>
</dbReference>
<evidence type="ECO:0000313" key="2">
    <source>
        <dbReference type="EMBL" id="SUB56566.1"/>
    </source>
</evidence>
<dbReference type="InterPro" id="IPR000905">
    <property type="entry name" value="Gcp-like_dom"/>
</dbReference>
<sequence length="219" mass="24240">MKVLGFDTSTMTTSVSIIEDENMLALYSLQGSVYHSESLSDMVNNILNKFDFDLSQIDLISVGIGPGSFTGIRIGLTFAKVMAQVLKKDIVAVSSLKACAIKEDGLVGSIIDARRGLIYACLLEDGKVLMDDTIIELEKFKDIVGDRKITLQGVDAKKFIHEFKNAKLGKELQMNAYYIALLGLKKFKEVGGDDFYKLVPNYLKLSQAEKNYADKNKTC</sequence>
<dbReference type="Pfam" id="PF00814">
    <property type="entry name" value="TsaD"/>
    <property type="match status" value="1"/>
</dbReference>
<reference evidence="2 3" key="1">
    <citation type="submission" date="2018-06" db="EMBL/GenBank/DDBJ databases">
        <authorList>
            <consortium name="Pathogen Informatics"/>
            <person name="Doyle S."/>
        </authorList>
    </citation>
    <scope>NUCLEOTIDE SEQUENCE [LARGE SCALE GENOMIC DNA]</scope>
    <source>
        <strain evidence="2 3">NCTC13149</strain>
    </source>
</reference>
<dbReference type="InterPro" id="IPR022496">
    <property type="entry name" value="T6A_TsaB"/>
</dbReference>
<dbReference type="GO" id="GO:0005829">
    <property type="term" value="C:cytosol"/>
    <property type="evidence" value="ECO:0007669"/>
    <property type="project" value="TreeGrafter"/>
</dbReference>
<dbReference type="GO" id="GO:0002949">
    <property type="term" value="P:tRNA threonylcarbamoyladenosine modification"/>
    <property type="evidence" value="ECO:0007669"/>
    <property type="project" value="InterPro"/>
</dbReference>
<gene>
    <name evidence="2" type="primary">ydiC</name>
    <name evidence="2" type="ORF">NCTC13149_00338</name>
</gene>
<evidence type="ECO:0000313" key="3">
    <source>
        <dbReference type="Proteomes" id="UP000255517"/>
    </source>
</evidence>
<dbReference type="Proteomes" id="UP000255517">
    <property type="component" value="Unassembled WGS sequence"/>
</dbReference>
<organism evidence="2 3">
    <name type="scientific">Peptoniphilus lacrimalis</name>
    <dbReference type="NCBI Taxonomy" id="33031"/>
    <lineage>
        <taxon>Bacteria</taxon>
        <taxon>Bacillati</taxon>
        <taxon>Bacillota</taxon>
        <taxon>Tissierellia</taxon>
        <taxon>Tissierellales</taxon>
        <taxon>Peptoniphilaceae</taxon>
        <taxon>Peptoniphilus</taxon>
    </lineage>
</organism>
<dbReference type="InterPro" id="IPR043129">
    <property type="entry name" value="ATPase_NBD"/>
</dbReference>
<protein>
    <submittedName>
        <fullName evidence="2">UGMP family protein</fullName>
    </submittedName>
</protein>